<evidence type="ECO:0000313" key="1">
    <source>
        <dbReference type="EMBL" id="KAF2176116.1"/>
    </source>
</evidence>
<evidence type="ECO:0000313" key="2">
    <source>
        <dbReference type="Proteomes" id="UP000800200"/>
    </source>
</evidence>
<sequence length="242" mass="26418">KSWVYTKTTDYKPGGVLSLGQILSDPTNPASVLQPLGPLPLPAELKPEHRRQDGVNMDTASEMGAMFGVWAKVTSLPIGVETEMEKDASSELIWRFESLDSNIMSPPIEYTRNAMNHGDVQEALKKWGFKKRVYMITGVRTAHGARMEKTESHSSSVQAQLAADGSPHGVPVGGGVRGGHSSSATNKVTFEKTTDFVWAYRLNEVNYRGKITQKSYTKGETSAAGDLSTPEAVQKLDDFDVI</sequence>
<dbReference type="OrthoDB" id="4500473at2759"/>
<dbReference type="AlphaFoldDB" id="A0A6A6DEV6"/>
<protein>
    <submittedName>
        <fullName evidence="1">Uncharacterized protein</fullName>
    </submittedName>
</protein>
<gene>
    <name evidence="1" type="ORF">K469DRAFT_531594</name>
</gene>
<dbReference type="Proteomes" id="UP000800200">
    <property type="component" value="Unassembled WGS sequence"/>
</dbReference>
<accession>A0A6A6DEV6</accession>
<organism evidence="1 2">
    <name type="scientific">Zopfia rhizophila CBS 207.26</name>
    <dbReference type="NCBI Taxonomy" id="1314779"/>
    <lineage>
        <taxon>Eukaryota</taxon>
        <taxon>Fungi</taxon>
        <taxon>Dikarya</taxon>
        <taxon>Ascomycota</taxon>
        <taxon>Pezizomycotina</taxon>
        <taxon>Dothideomycetes</taxon>
        <taxon>Dothideomycetes incertae sedis</taxon>
        <taxon>Zopfiaceae</taxon>
        <taxon>Zopfia</taxon>
    </lineage>
</organism>
<dbReference type="EMBL" id="ML994715">
    <property type="protein sequence ID" value="KAF2176116.1"/>
    <property type="molecule type" value="Genomic_DNA"/>
</dbReference>
<keyword evidence="2" id="KW-1185">Reference proteome</keyword>
<reference evidence="1" key="1">
    <citation type="journal article" date="2020" name="Stud. Mycol.">
        <title>101 Dothideomycetes genomes: a test case for predicting lifestyles and emergence of pathogens.</title>
        <authorList>
            <person name="Haridas S."/>
            <person name="Albert R."/>
            <person name="Binder M."/>
            <person name="Bloem J."/>
            <person name="Labutti K."/>
            <person name="Salamov A."/>
            <person name="Andreopoulos B."/>
            <person name="Baker S."/>
            <person name="Barry K."/>
            <person name="Bills G."/>
            <person name="Bluhm B."/>
            <person name="Cannon C."/>
            <person name="Castanera R."/>
            <person name="Culley D."/>
            <person name="Daum C."/>
            <person name="Ezra D."/>
            <person name="Gonzalez J."/>
            <person name="Henrissat B."/>
            <person name="Kuo A."/>
            <person name="Liang C."/>
            <person name="Lipzen A."/>
            <person name="Lutzoni F."/>
            <person name="Magnuson J."/>
            <person name="Mondo S."/>
            <person name="Nolan M."/>
            <person name="Ohm R."/>
            <person name="Pangilinan J."/>
            <person name="Park H.-J."/>
            <person name="Ramirez L."/>
            <person name="Alfaro M."/>
            <person name="Sun H."/>
            <person name="Tritt A."/>
            <person name="Yoshinaga Y."/>
            <person name="Zwiers L.-H."/>
            <person name="Turgeon B."/>
            <person name="Goodwin S."/>
            <person name="Spatafora J."/>
            <person name="Crous P."/>
            <person name="Grigoriev I."/>
        </authorList>
    </citation>
    <scope>NUCLEOTIDE SEQUENCE</scope>
    <source>
        <strain evidence="1">CBS 207.26</strain>
    </source>
</reference>
<feature type="non-terminal residue" evidence="1">
    <location>
        <position position="242"/>
    </location>
</feature>
<proteinExistence type="predicted"/>
<feature type="non-terminal residue" evidence="1">
    <location>
        <position position="1"/>
    </location>
</feature>
<name>A0A6A6DEV6_9PEZI</name>